<evidence type="ECO:0000256" key="3">
    <source>
        <dbReference type="ARBA" id="ARBA00023125"/>
    </source>
</evidence>
<dbReference type="InterPro" id="IPR036388">
    <property type="entry name" value="WH-like_DNA-bd_sf"/>
</dbReference>
<dbReference type="InterPro" id="IPR036390">
    <property type="entry name" value="WH_DNA-bd_sf"/>
</dbReference>
<accession>A0ABV1HJZ5</accession>
<dbReference type="Proteomes" id="UP001437460">
    <property type="component" value="Unassembled WGS sequence"/>
</dbReference>
<dbReference type="Gene3D" id="3.40.190.10">
    <property type="entry name" value="Periplasmic binding protein-like II"/>
    <property type="match status" value="1"/>
</dbReference>
<dbReference type="PRINTS" id="PR00039">
    <property type="entry name" value="HTHLYSR"/>
</dbReference>
<dbReference type="Pfam" id="PF00126">
    <property type="entry name" value="HTH_1"/>
    <property type="match status" value="1"/>
</dbReference>
<dbReference type="SUPFAM" id="SSF53850">
    <property type="entry name" value="Periplasmic binding protein-like II"/>
    <property type="match status" value="1"/>
</dbReference>
<keyword evidence="3" id="KW-0238">DNA-binding</keyword>
<keyword evidence="2" id="KW-0805">Transcription regulation</keyword>
<evidence type="ECO:0000259" key="5">
    <source>
        <dbReference type="PROSITE" id="PS50931"/>
    </source>
</evidence>
<evidence type="ECO:0000313" key="7">
    <source>
        <dbReference type="Proteomes" id="UP001437460"/>
    </source>
</evidence>
<keyword evidence="7" id="KW-1185">Reference proteome</keyword>
<dbReference type="CDD" id="cd05466">
    <property type="entry name" value="PBP2_LTTR_substrate"/>
    <property type="match status" value="1"/>
</dbReference>
<dbReference type="PROSITE" id="PS50931">
    <property type="entry name" value="HTH_LYSR"/>
    <property type="match status" value="1"/>
</dbReference>
<dbReference type="RefSeq" id="WP_349228897.1">
    <property type="nucleotide sequence ID" value="NZ_JBBMFJ010000008.1"/>
</dbReference>
<dbReference type="PANTHER" id="PTHR30126:SF40">
    <property type="entry name" value="HTH-TYPE TRANSCRIPTIONAL REGULATOR GLTR"/>
    <property type="match status" value="1"/>
</dbReference>
<dbReference type="EMBL" id="JBBMFJ010000008">
    <property type="protein sequence ID" value="MEQ2562617.1"/>
    <property type="molecule type" value="Genomic_DNA"/>
</dbReference>
<evidence type="ECO:0000313" key="6">
    <source>
        <dbReference type="EMBL" id="MEQ2562617.1"/>
    </source>
</evidence>
<dbReference type="Gene3D" id="1.10.10.10">
    <property type="entry name" value="Winged helix-like DNA-binding domain superfamily/Winged helix DNA-binding domain"/>
    <property type="match status" value="1"/>
</dbReference>
<dbReference type="InterPro" id="IPR005119">
    <property type="entry name" value="LysR_subst-bd"/>
</dbReference>
<comment type="similarity">
    <text evidence="1">Belongs to the LysR transcriptional regulatory family.</text>
</comment>
<gene>
    <name evidence="6" type="ORF">WMO41_05495</name>
</gene>
<dbReference type="PANTHER" id="PTHR30126">
    <property type="entry name" value="HTH-TYPE TRANSCRIPTIONAL REGULATOR"/>
    <property type="match status" value="1"/>
</dbReference>
<dbReference type="SUPFAM" id="SSF46785">
    <property type="entry name" value="Winged helix' DNA-binding domain"/>
    <property type="match status" value="1"/>
</dbReference>
<sequence length="294" mass="32438">MEIRNLITFTKVAETQSLSKAAKALGYAQSTVTMQMQQLEQELGAQLYERVGKQIRITQTGQEFLSYAGAIVRMSEEALMVGRQKDAAVSGSLRLGILSPLSPAVGSAIARYLQSYPQVDLEVQTVQNPDDLLSRLRHNEIDLALTLDTLYTDADLVHALEDQPVPVHYYTNKAHPLTHHAGPGAEDVSHYPIIRTSCYNSGANVSASRQLYIADPELALFIAASGNPQSDSSVIVPVPDLIAQNHPLFQNLARLNCKCDIPPLWLQTLYHRNKWLTGAMKAWLSDSQKLSFSP</sequence>
<protein>
    <submittedName>
        <fullName evidence="6">LysR family transcriptional regulator</fullName>
    </submittedName>
</protein>
<feature type="domain" description="HTH lysR-type" evidence="5">
    <location>
        <begin position="1"/>
        <end position="58"/>
    </location>
</feature>
<proteinExistence type="inferred from homology"/>
<name>A0ABV1HJZ5_9FIRM</name>
<dbReference type="Pfam" id="PF03466">
    <property type="entry name" value="LysR_substrate"/>
    <property type="match status" value="1"/>
</dbReference>
<organism evidence="6 7">
    <name type="scientific">Ventrimonas faecis</name>
    <dbReference type="NCBI Taxonomy" id="3133170"/>
    <lineage>
        <taxon>Bacteria</taxon>
        <taxon>Bacillati</taxon>
        <taxon>Bacillota</taxon>
        <taxon>Clostridia</taxon>
        <taxon>Lachnospirales</taxon>
        <taxon>Lachnospiraceae</taxon>
        <taxon>Ventrimonas</taxon>
    </lineage>
</organism>
<dbReference type="InterPro" id="IPR000847">
    <property type="entry name" value="LysR_HTH_N"/>
</dbReference>
<comment type="caution">
    <text evidence="6">The sequence shown here is derived from an EMBL/GenBank/DDBJ whole genome shotgun (WGS) entry which is preliminary data.</text>
</comment>
<evidence type="ECO:0000256" key="2">
    <source>
        <dbReference type="ARBA" id="ARBA00023015"/>
    </source>
</evidence>
<reference evidence="6 7" key="1">
    <citation type="submission" date="2024-03" db="EMBL/GenBank/DDBJ databases">
        <title>Human intestinal bacterial collection.</title>
        <authorList>
            <person name="Pauvert C."/>
            <person name="Hitch T.C.A."/>
            <person name="Clavel T."/>
        </authorList>
    </citation>
    <scope>NUCLEOTIDE SEQUENCE [LARGE SCALE GENOMIC DNA]</scope>
    <source>
        <strain evidence="6 7">CLA-AP-H27</strain>
    </source>
</reference>
<evidence type="ECO:0000256" key="1">
    <source>
        <dbReference type="ARBA" id="ARBA00009437"/>
    </source>
</evidence>
<keyword evidence="4" id="KW-0804">Transcription</keyword>
<evidence type="ECO:0000256" key="4">
    <source>
        <dbReference type="ARBA" id="ARBA00023163"/>
    </source>
</evidence>